<dbReference type="AlphaFoldDB" id="A0AAQ3KM37"/>
<evidence type="ECO:0000313" key="3">
    <source>
        <dbReference type="Proteomes" id="UP001327560"/>
    </source>
</evidence>
<evidence type="ECO:0000256" key="1">
    <source>
        <dbReference type="SAM" id="Phobius"/>
    </source>
</evidence>
<dbReference type="EMBL" id="CP136895">
    <property type="protein sequence ID" value="WOL11442.1"/>
    <property type="molecule type" value="Genomic_DNA"/>
</dbReference>
<feature type="transmembrane region" description="Helical" evidence="1">
    <location>
        <begin position="61"/>
        <end position="81"/>
    </location>
</feature>
<name>A0AAQ3KM37_9LILI</name>
<dbReference type="PANTHER" id="PTHR35762">
    <property type="entry name" value="TRANSMEMBRANE PROTEIN"/>
    <property type="match status" value="1"/>
</dbReference>
<reference evidence="2 3" key="1">
    <citation type="submission" date="2023-10" db="EMBL/GenBank/DDBJ databases">
        <title>Chromosome-scale genome assembly provides insights into flower coloration mechanisms of Canna indica.</title>
        <authorList>
            <person name="Li C."/>
        </authorList>
    </citation>
    <scope>NUCLEOTIDE SEQUENCE [LARGE SCALE GENOMIC DNA]</scope>
    <source>
        <tissue evidence="2">Flower</tissue>
    </source>
</reference>
<keyword evidence="1" id="KW-0812">Transmembrane</keyword>
<keyword evidence="1" id="KW-1133">Transmembrane helix</keyword>
<sequence>MKSGEKLQAAETVRTRFLPLLIQFILRIVALGLFLSCPNWFPMLYTYLKFLFLVYHPNTTTTFLGHKCLFIISNIIIIFLVGDGRRKKQPNEPDVYEEYVKKSQSLERVACGDIKEKEEAEEKGLPVEELNRRVEYFIAKVNMQRKLEARTLISYGCK</sequence>
<accession>A0AAQ3KM37</accession>
<evidence type="ECO:0000313" key="2">
    <source>
        <dbReference type="EMBL" id="WOL11442.1"/>
    </source>
</evidence>
<dbReference type="Proteomes" id="UP001327560">
    <property type="component" value="Chromosome 6"/>
</dbReference>
<protein>
    <recommendedName>
        <fullName evidence="4">DUF4408 domain-containing protein</fullName>
    </recommendedName>
</protein>
<keyword evidence="3" id="KW-1185">Reference proteome</keyword>
<gene>
    <name evidence="2" type="ORF">Cni_G20204</name>
</gene>
<evidence type="ECO:0008006" key="4">
    <source>
        <dbReference type="Google" id="ProtNLM"/>
    </source>
</evidence>
<organism evidence="2 3">
    <name type="scientific">Canna indica</name>
    <name type="common">Indian-shot</name>
    <dbReference type="NCBI Taxonomy" id="4628"/>
    <lineage>
        <taxon>Eukaryota</taxon>
        <taxon>Viridiplantae</taxon>
        <taxon>Streptophyta</taxon>
        <taxon>Embryophyta</taxon>
        <taxon>Tracheophyta</taxon>
        <taxon>Spermatophyta</taxon>
        <taxon>Magnoliopsida</taxon>
        <taxon>Liliopsida</taxon>
        <taxon>Zingiberales</taxon>
        <taxon>Cannaceae</taxon>
        <taxon>Canna</taxon>
    </lineage>
</organism>
<keyword evidence="1" id="KW-0472">Membrane</keyword>
<feature type="transmembrane region" description="Helical" evidence="1">
    <location>
        <begin position="20"/>
        <end position="41"/>
    </location>
</feature>
<dbReference type="PANTHER" id="PTHR35762:SF2">
    <property type="entry name" value="TRANSMEMBRANE PROTEIN"/>
    <property type="match status" value="1"/>
</dbReference>
<proteinExistence type="predicted"/>